<comment type="domain">
    <text evidence="9">Consists of 3 domains; the N-terminus binds the ribosome, the middle domain has PPIase activity, while the C-terminus has intrinsic chaperone activity on its own.</text>
</comment>
<keyword evidence="10" id="KW-0175">Coiled coil</keyword>
<evidence type="ECO:0000256" key="4">
    <source>
        <dbReference type="ARBA" id="ARBA00016902"/>
    </source>
</evidence>
<evidence type="ECO:0000256" key="3">
    <source>
        <dbReference type="ARBA" id="ARBA00013194"/>
    </source>
</evidence>
<evidence type="ECO:0000259" key="11">
    <source>
        <dbReference type="Pfam" id="PF05697"/>
    </source>
</evidence>
<comment type="caution">
    <text evidence="13">The sequence shown here is derived from an EMBL/GenBank/DDBJ whole genome shotgun (WGS) entry which is preliminary data.</text>
</comment>
<evidence type="ECO:0000256" key="5">
    <source>
        <dbReference type="ARBA" id="ARBA00023110"/>
    </source>
</evidence>
<keyword evidence="9" id="KW-0963">Cytoplasm</keyword>
<sequence length="406" mass="46250">MAEILEQSGASAKVRVEVPAEQVEKTTRELLNAYRRRLKVPGFRPGRAPDKVILARVGEEAFWDEVRERLIEASYPEAVRELGLAAIAARLVEGREAPPAGAPYAYTVEVELYPEVELPDWKSFELGVEKPEVTDAMVDEALEDLRRRYAEVQTVEREVQEGDHVVVEVDDGSRFPIELDRAEPHVREALLGKKAGDRFEIPVMSEEGEVVRQVPTRLIEVKEVRLPELDEEFAKTLEAENLDDLRAKVRQSLEAAAERDYLEARKQALLEKLAEALEVEIPSSMIRDEERAVLRDIEEDLQRQGIPLADYLKGLEREGKLEEFQADLRRQAEMRVRRGLALEKLSEDLGTQVTDEEWEAYLKSYAERYGLKVPEFKQAVGEEALENLKLRLLRDKALTEAATQLA</sequence>
<dbReference type="RefSeq" id="WP_147148366.1">
    <property type="nucleotide sequence ID" value="NZ_BJXN01000015.1"/>
</dbReference>
<dbReference type="InterPro" id="IPR046357">
    <property type="entry name" value="PPIase_dom_sf"/>
</dbReference>
<keyword evidence="9" id="KW-0132">Cell division</keyword>
<dbReference type="GO" id="GO:0015031">
    <property type="term" value="P:protein transport"/>
    <property type="evidence" value="ECO:0007669"/>
    <property type="project" value="UniProtKB-UniRule"/>
</dbReference>
<dbReference type="SUPFAM" id="SSF109998">
    <property type="entry name" value="Triger factor/SurA peptide-binding domain-like"/>
    <property type="match status" value="1"/>
</dbReference>
<name>A0A511RLK8_9DEIN</name>
<feature type="domain" description="Trigger factor C-terminal" evidence="12">
    <location>
        <begin position="242"/>
        <end position="399"/>
    </location>
</feature>
<gene>
    <name evidence="9 13" type="primary">tig</name>
    <name evidence="13" type="ORF">ODE01S_19770</name>
</gene>
<dbReference type="Gene3D" id="1.10.3120.10">
    <property type="entry name" value="Trigger factor, C-terminal domain"/>
    <property type="match status" value="1"/>
</dbReference>
<accession>A0A511RLK8</accession>
<dbReference type="AlphaFoldDB" id="A0A511RLK8"/>
<comment type="subcellular location">
    <subcellularLocation>
        <location evidence="9">Cytoplasm</location>
    </subcellularLocation>
    <text evidence="9">About half TF is bound to the ribosome near the polypeptide exit tunnel while the other half is free in the cytoplasm.</text>
</comment>
<dbReference type="InterPro" id="IPR036611">
    <property type="entry name" value="Trigger_fac_ribosome-bd_sf"/>
</dbReference>
<keyword evidence="7 9" id="KW-0413">Isomerase</keyword>
<evidence type="ECO:0000256" key="7">
    <source>
        <dbReference type="ARBA" id="ARBA00023235"/>
    </source>
</evidence>
<organism evidence="13 14">
    <name type="scientific">Oceanithermus desulfurans NBRC 100063</name>
    <dbReference type="NCBI Taxonomy" id="1227550"/>
    <lineage>
        <taxon>Bacteria</taxon>
        <taxon>Thermotogati</taxon>
        <taxon>Deinococcota</taxon>
        <taxon>Deinococci</taxon>
        <taxon>Thermales</taxon>
        <taxon>Thermaceae</taxon>
        <taxon>Oceanithermus</taxon>
    </lineage>
</organism>
<dbReference type="InterPro" id="IPR037041">
    <property type="entry name" value="Trigger_fac_C_sf"/>
</dbReference>
<evidence type="ECO:0000256" key="6">
    <source>
        <dbReference type="ARBA" id="ARBA00023186"/>
    </source>
</evidence>
<dbReference type="Gene3D" id="3.10.50.40">
    <property type="match status" value="1"/>
</dbReference>
<dbReference type="GO" id="GO:0043335">
    <property type="term" value="P:protein unfolding"/>
    <property type="evidence" value="ECO:0007669"/>
    <property type="project" value="TreeGrafter"/>
</dbReference>
<dbReference type="GO" id="GO:0043022">
    <property type="term" value="F:ribosome binding"/>
    <property type="evidence" value="ECO:0007669"/>
    <property type="project" value="TreeGrafter"/>
</dbReference>
<dbReference type="NCBIfam" id="TIGR00115">
    <property type="entry name" value="tig"/>
    <property type="match status" value="1"/>
</dbReference>
<evidence type="ECO:0000256" key="1">
    <source>
        <dbReference type="ARBA" id="ARBA00000971"/>
    </source>
</evidence>
<keyword evidence="5 9" id="KW-0697">Rotamase</keyword>
<dbReference type="Pfam" id="PF05697">
    <property type="entry name" value="Trigger_N"/>
    <property type="match status" value="1"/>
</dbReference>
<evidence type="ECO:0000256" key="10">
    <source>
        <dbReference type="SAM" id="Coils"/>
    </source>
</evidence>
<protein>
    <recommendedName>
        <fullName evidence="4 9">Trigger factor</fullName>
        <shortName evidence="9">TF</shortName>
        <ecNumber evidence="3 9">5.2.1.8</ecNumber>
    </recommendedName>
    <alternativeName>
        <fullName evidence="8 9">PPIase</fullName>
    </alternativeName>
</protein>
<dbReference type="InterPro" id="IPR008881">
    <property type="entry name" value="Trigger_fac_ribosome-bd_bac"/>
</dbReference>
<dbReference type="Proteomes" id="UP000321827">
    <property type="component" value="Unassembled WGS sequence"/>
</dbReference>
<dbReference type="InterPro" id="IPR005215">
    <property type="entry name" value="Trig_fac"/>
</dbReference>
<evidence type="ECO:0000256" key="2">
    <source>
        <dbReference type="ARBA" id="ARBA00005464"/>
    </source>
</evidence>
<dbReference type="EC" id="5.2.1.8" evidence="3 9"/>
<dbReference type="GO" id="GO:0051083">
    <property type="term" value="P:'de novo' cotranslational protein folding"/>
    <property type="evidence" value="ECO:0007669"/>
    <property type="project" value="TreeGrafter"/>
</dbReference>
<dbReference type="InterPro" id="IPR008880">
    <property type="entry name" value="Trigger_fac_C"/>
</dbReference>
<feature type="coiled-coil region" evidence="10">
    <location>
        <begin position="239"/>
        <end position="279"/>
    </location>
</feature>
<proteinExistence type="inferred from homology"/>
<dbReference type="OrthoDB" id="9767721at2"/>
<keyword evidence="9" id="KW-0131">Cell cycle</keyword>
<dbReference type="Gene3D" id="3.30.70.1050">
    <property type="entry name" value="Trigger factor ribosome-binding domain"/>
    <property type="match status" value="1"/>
</dbReference>
<reference evidence="13 14" key="1">
    <citation type="submission" date="2019-07" db="EMBL/GenBank/DDBJ databases">
        <title>Whole genome shotgun sequence of Oceanithermus desulfurans NBRC 100063.</title>
        <authorList>
            <person name="Hosoyama A."/>
            <person name="Uohara A."/>
            <person name="Ohji S."/>
            <person name="Ichikawa N."/>
        </authorList>
    </citation>
    <scope>NUCLEOTIDE SEQUENCE [LARGE SCALE GENOMIC DNA]</scope>
    <source>
        <strain evidence="13 14">NBRC 100063</strain>
    </source>
</reference>
<dbReference type="GO" id="GO:0051301">
    <property type="term" value="P:cell division"/>
    <property type="evidence" value="ECO:0007669"/>
    <property type="project" value="UniProtKB-KW"/>
</dbReference>
<feature type="domain" description="Trigger factor ribosome-binding bacterial" evidence="11">
    <location>
        <begin position="6"/>
        <end position="145"/>
    </location>
</feature>
<evidence type="ECO:0000256" key="8">
    <source>
        <dbReference type="ARBA" id="ARBA00029986"/>
    </source>
</evidence>
<evidence type="ECO:0000256" key="9">
    <source>
        <dbReference type="HAMAP-Rule" id="MF_00303"/>
    </source>
</evidence>
<comment type="catalytic activity">
    <reaction evidence="1 9">
        <text>[protein]-peptidylproline (omega=180) = [protein]-peptidylproline (omega=0)</text>
        <dbReference type="Rhea" id="RHEA:16237"/>
        <dbReference type="Rhea" id="RHEA-COMP:10747"/>
        <dbReference type="Rhea" id="RHEA-COMP:10748"/>
        <dbReference type="ChEBI" id="CHEBI:83833"/>
        <dbReference type="ChEBI" id="CHEBI:83834"/>
        <dbReference type="EC" id="5.2.1.8"/>
    </reaction>
</comment>
<dbReference type="SUPFAM" id="SSF54534">
    <property type="entry name" value="FKBP-like"/>
    <property type="match status" value="1"/>
</dbReference>
<dbReference type="SUPFAM" id="SSF102735">
    <property type="entry name" value="Trigger factor ribosome-binding domain"/>
    <property type="match status" value="1"/>
</dbReference>
<evidence type="ECO:0000259" key="12">
    <source>
        <dbReference type="Pfam" id="PF05698"/>
    </source>
</evidence>
<dbReference type="Pfam" id="PF05698">
    <property type="entry name" value="Trigger_C"/>
    <property type="match status" value="1"/>
</dbReference>
<comment type="similarity">
    <text evidence="2 9">Belongs to the FKBP-type PPIase family. Tig subfamily.</text>
</comment>
<evidence type="ECO:0000313" key="13">
    <source>
        <dbReference type="EMBL" id="GEM90543.1"/>
    </source>
</evidence>
<dbReference type="HAMAP" id="MF_00303">
    <property type="entry name" value="Trigger_factor_Tig"/>
    <property type="match status" value="1"/>
</dbReference>
<keyword evidence="6 9" id="KW-0143">Chaperone</keyword>
<evidence type="ECO:0000313" key="14">
    <source>
        <dbReference type="Proteomes" id="UP000321827"/>
    </source>
</evidence>
<dbReference type="InterPro" id="IPR027304">
    <property type="entry name" value="Trigger_fact/SurA_dom_sf"/>
</dbReference>
<dbReference type="PANTHER" id="PTHR30560">
    <property type="entry name" value="TRIGGER FACTOR CHAPERONE AND PEPTIDYL-PROLYL CIS/TRANS ISOMERASE"/>
    <property type="match status" value="1"/>
</dbReference>
<dbReference type="GO" id="GO:0044183">
    <property type="term" value="F:protein folding chaperone"/>
    <property type="evidence" value="ECO:0007669"/>
    <property type="project" value="TreeGrafter"/>
</dbReference>
<dbReference type="GO" id="GO:0003755">
    <property type="term" value="F:peptidyl-prolyl cis-trans isomerase activity"/>
    <property type="evidence" value="ECO:0007669"/>
    <property type="project" value="UniProtKB-UniRule"/>
</dbReference>
<dbReference type="GO" id="GO:0005737">
    <property type="term" value="C:cytoplasm"/>
    <property type="evidence" value="ECO:0007669"/>
    <property type="project" value="UniProtKB-SubCell"/>
</dbReference>
<dbReference type="EMBL" id="BJXN01000015">
    <property type="protein sequence ID" value="GEM90543.1"/>
    <property type="molecule type" value="Genomic_DNA"/>
</dbReference>
<comment type="function">
    <text evidence="9">Involved in protein export. Acts as a chaperone by maintaining the newly synthesized protein in an open conformation. Functions as a peptidyl-prolyl cis-trans isomerase.</text>
</comment>
<dbReference type="PANTHER" id="PTHR30560:SF3">
    <property type="entry name" value="TRIGGER FACTOR-LIKE PROTEIN TIG, CHLOROPLASTIC"/>
    <property type="match status" value="1"/>
</dbReference>
<dbReference type="PIRSF" id="PIRSF003095">
    <property type="entry name" value="Trigger_factor"/>
    <property type="match status" value="1"/>
</dbReference>